<dbReference type="Proteomes" id="UP000053789">
    <property type="component" value="Unassembled WGS sequence"/>
</dbReference>
<sequence length="173" mass="19185">MASNTLSSKPTQQLTKMINNATSTNQLQKLDLATAQNGSNQAVREQAASTKPNKVVKPCPREKASLFHKPQKRGPLAAMAATKVNTLANDNEKHYDLVAAKLRYHKDTYTVSSARGYAPRTVTKKMAVPRFLISPRPVFNSASKELLDLIEQGRAEKQRQEEIDTLFDSDSDN</sequence>
<dbReference type="HOGENOM" id="CLU_1627083_0_0_1"/>
<keyword evidence="3" id="KW-1185">Reference proteome</keyword>
<organism evidence="2 3">
    <name type="scientific">Cladophialophora bantiana (strain ATCC 10958 / CBS 173.52 / CDC B-1940 / NIH 8579)</name>
    <name type="common">Xylohypha bantiana</name>
    <dbReference type="NCBI Taxonomy" id="1442370"/>
    <lineage>
        <taxon>Eukaryota</taxon>
        <taxon>Fungi</taxon>
        <taxon>Dikarya</taxon>
        <taxon>Ascomycota</taxon>
        <taxon>Pezizomycotina</taxon>
        <taxon>Eurotiomycetes</taxon>
        <taxon>Chaetothyriomycetidae</taxon>
        <taxon>Chaetothyriales</taxon>
        <taxon>Herpotrichiellaceae</taxon>
        <taxon>Cladophialophora</taxon>
    </lineage>
</organism>
<dbReference type="RefSeq" id="XP_016625630.1">
    <property type="nucleotide sequence ID" value="XM_016758381.1"/>
</dbReference>
<evidence type="ECO:0000313" key="2">
    <source>
        <dbReference type="EMBL" id="KIW98961.1"/>
    </source>
</evidence>
<dbReference type="GeneID" id="27693552"/>
<name>A0A0D2FA61_CLAB1</name>
<dbReference type="VEuPathDB" id="FungiDB:Z519_00624"/>
<accession>A0A0D2FA61</accession>
<feature type="region of interest" description="Disordered" evidence="1">
    <location>
        <begin position="35"/>
        <end position="57"/>
    </location>
</feature>
<gene>
    <name evidence="2" type="ORF">Z519_00624</name>
</gene>
<proteinExistence type="predicted"/>
<feature type="region of interest" description="Disordered" evidence="1">
    <location>
        <begin position="1"/>
        <end position="22"/>
    </location>
</feature>
<evidence type="ECO:0000313" key="3">
    <source>
        <dbReference type="Proteomes" id="UP000053789"/>
    </source>
</evidence>
<dbReference type="EMBL" id="KN846980">
    <property type="protein sequence ID" value="KIW98961.1"/>
    <property type="molecule type" value="Genomic_DNA"/>
</dbReference>
<reference evidence="2" key="1">
    <citation type="submission" date="2015-01" db="EMBL/GenBank/DDBJ databases">
        <title>The Genome Sequence of Cladophialophora bantiana CBS 173.52.</title>
        <authorList>
            <consortium name="The Broad Institute Genomics Platform"/>
            <person name="Cuomo C."/>
            <person name="de Hoog S."/>
            <person name="Gorbushina A."/>
            <person name="Stielow B."/>
            <person name="Teixiera M."/>
            <person name="Abouelleil A."/>
            <person name="Chapman S.B."/>
            <person name="Priest M."/>
            <person name="Young S.K."/>
            <person name="Wortman J."/>
            <person name="Nusbaum C."/>
            <person name="Birren B."/>
        </authorList>
    </citation>
    <scope>NUCLEOTIDE SEQUENCE [LARGE SCALE GENOMIC DNA]</scope>
    <source>
        <strain evidence="2">CBS 173.52</strain>
    </source>
</reference>
<protein>
    <submittedName>
        <fullName evidence="2">Uncharacterized protein</fullName>
    </submittedName>
</protein>
<evidence type="ECO:0000256" key="1">
    <source>
        <dbReference type="SAM" id="MobiDB-lite"/>
    </source>
</evidence>
<dbReference type="AlphaFoldDB" id="A0A0D2FA61"/>
<dbReference type="OrthoDB" id="4144444at2759"/>
<feature type="compositionally biased region" description="Polar residues" evidence="1">
    <location>
        <begin position="35"/>
        <end position="52"/>
    </location>
</feature>